<name>A0A2T4ZH91_9HYPH</name>
<feature type="transmembrane region" description="Helical" evidence="6">
    <location>
        <begin position="69"/>
        <end position="87"/>
    </location>
</feature>
<dbReference type="PANTHER" id="PTHR30086">
    <property type="entry name" value="ARGININE EXPORTER PROTEIN ARGO"/>
    <property type="match status" value="1"/>
</dbReference>
<evidence type="ECO:0000256" key="2">
    <source>
        <dbReference type="ARBA" id="ARBA00022475"/>
    </source>
</evidence>
<evidence type="ECO:0000256" key="4">
    <source>
        <dbReference type="ARBA" id="ARBA00022989"/>
    </source>
</evidence>
<sequence>MSVIAFTSASVLILLTPGPTNTLLAAAGATAGLRRNLALPLAESLGYALAIAAYVVLSGALADHPTALALLKLVNIGWLAVTAARLWRRAPGAAPGTRAPYGVVLLATMLNPKAMLVGVILIPAMMASAPITATLAFSGLSFLAGLAWVAVGASLPPTMKRHANRAAAAIVAAFAVLGAISLGQA</sequence>
<evidence type="ECO:0008006" key="9">
    <source>
        <dbReference type="Google" id="ProtNLM"/>
    </source>
</evidence>
<keyword evidence="2" id="KW-1003">Cell membrane</keyword>
<organism evidence="7 8">
    <name type="scientific">Phreatobacter oligotrophus</name>
    <dbReference type="NCBI Taxonomy" id="1122261"/>
    <lineage>
        <taxon>Bacteria</taxon>
        <taxon>Pseudomonadati</taxon>
        <taxon>Pseudomonadota</taxon>
        <taxon>Alphaproteobacteria</taxon>
        <taxon>Hyphomicrobiales</taxon>
        <taxon>Phreatobacteraceae</taxon>
        <taxon>Phreatobacter</taxon>
    </lineage>
</organism>
<dbReference type="GO" id="GO:0005886">
    <property type="term" value="C:plasma membrane"/>
    <property type="evidence" value="ECO:0007669"/>
    <property type="project" value="UniProtKB-SubCell"/>
</dbReference>
<feature type="transmembrane region" description="Helical" evidence="6">
    <location>
        <begin position="99"/>
        <end position="122"/>
    </location>
</feature>
<comment type="subcellular location">
    <subcellularLocation>
        <location evidence="1">Cell membrane</location>
        <topology evidence="1">Multi-pass membrane protein</topology>
    </subcellularLocation>
</comment>
<dbReference type="Proteomes" id="UP000241808">
    <property type="component" value="Unassembled WGS sequence"/>
</dbReference>
<evidence type="ECO:0000256" key="6">
    <source>
        <dbReference type="SAM" id="Phobius"/>
    </source>
</evidence>
<evidence type="ECO:0000313" key="7">
    <source>
        <dbReference type="EMBL" id="PTM61349.1"/>
    </source>
</evidence>
<keyword evidence="8" id="KW-1185">Reference proteome</keyword>
<evidence type="ECO:0000256" key="5">
    <source>
        <dbReference type="ARBA" id="ARBA00023136"/>
    </source>
</evidence>
<evidence type="ECO:0000256" key="1">
    <source>
        <dbReference type="ARBA" id="ARBA00004651"/>
    </source>
</evidence>
<dbReference type="PANTHER" id="PTHR30086:SF20">
    <property type="entry name" value="ARGININE EXPORTER PROTEIN ARGO-RELATED"/>
    <property type="match status" value="1"/>
</dbReference>
<keyword evidence="4 6" id="KW-1133">Transmembrane helix</keyword>
<dbReference type="AlphaFoldDB" id="A0A2T4ZH91"/>
<dbReference type="GO" id="GO:0015171">
    <property type="term" value="F:amino acid transmembrane transporter activity"/>
    <property type="evidence" value="ECO:0007669"/>
    <property type="project" value="TreeGrafter"/>
</dbReference>
<comment type="caution">
    <text evidence="7">The sequence shown here is derived from an EMBL/GenBank/DDBJ whole genome shotgun (WGS) entry which is preliminary data.</text>
</comment>
<dbReference type="GO" id="GO:0033228">
    <property type="term" value="P:cysteine export across plasma membrane"/>
    <property type="evidence" value="ECO:0007669"/>
    <property type="project" value="TreeGrafter"/>
</dbReference>
<feature type="transmembrane region" description="Helical" evidence="6">
    <location>
        <begin position="163"/>
        <end position="182"/>
    </location>
</feature>
<accession>A0A2T4ZH91</accession>
<evidence type="ECO:0000256" key="3">
    <source>
        <dbReference type="ARBA" id="ARBA00022692"/>
    </source>
</evidence>
<dbReference type="RefSeq" id="WP_108173831.1">
    <property type="nucleotide sequence ID" value="NZ_PZZL01000001.1"/>
</dbReference>
<keyword evidence="3 6" id="KW-0812">Transmembrane</keyword>
<proteinExistence type="predicted"/>
<feature type="transmembrane region" description="Helical" evidence="6">
    <location>
        <begin position="129"/>
        <end position="151"/>
    </location>
</feature>
<evidence type="ECO:0000313" key="8">
    <source>
        <dbReference type="Proteomes" id="UP000241808"/>
    </source>
</evidence>
<dbReference type="OrthoDB" id="6710777at2"/>
<protein>
    <recommendedName>
        <fullName evidence="9">Threonine/homoserine/homoserine lactone efflux protein</fullName>
    </recommendedName>
</protein>
<feature type="transmembrane region" description="Helical" evidence="6">
    <location>
        <begin position="37"/>
        <end position="57"/>
    </location>
</feature>
<reference evidence="7 8" key="1">
    <citation type="submission" date="2018-04" db="EMBL/GenBank/DDBJ databases">
        <title>Genomic Encyclopedia of Archaeal and Bacterial Type Strains, Phase II (KMG-II): from individual species to whole genera.</title>
        <authorList>
            <person name="Goeker M."/>
        </authorList>
    </citation>
    <scope>NUCLEOTIDE SEQUENCE [LARGE SCALE GENOMIC DNA]</scope>
    <source>
        <strain evidence="7 8">DSM 25521</strain>
    </source>
</reference>
<gene>
    <name evidence="7" type="ORF">C8P69_10116</name>
</gene>
<dbReference type="InterPro" id="IPR001123">
    <property type="entry name" value="LeuE-type"/>
</dbReference>
<dbReference type="EMBL" id="PZZL01000001">
    <property type="protein sequence ID" value="PTM61349.1"/>
    <property type="molecule type" value="Genomic_DNA"/>
</dbReference>
<keyword evidence="5 6" id="KW-0472">Membrane</keyword>